<keyword evidence="4" id="KW-1185">Reference proteome</keyword>
<dbReference type="EMBL" id="CP012159">
    <property type="protein sequence ID" value="AKT41253.1"/>
    <property type="molecule type" value="Genomic_DNA"/>
</dbReference>
<protein>
    <recommendedName>
        <fullName evidence="2">Sulfatase-modifying factor enzyme-like domain-containing protein</fullName>
    </recommendedName>
</protein>
<evidence type="ECO:0000313" key="4">
    <source>
        <dbReference type="Proteomes" id="UP000067626"/>
    </source>
</evidence>
<evidence type="ECO:0000256" key="1">
    <source>
        <dbReference type="SAM" id="MobiDB-lite"/>
    </source>
</evidence>
<feature type="region of interest" description="Disordered" evidence="1">
    <location>
        <begin position="77"/>
        <end position="110"/>
    </location>
</feature>
<dbReference type="STRING" id="52.CMC5_054200"/>
<name>A0A0K1EKV5_CHOCO</name>
<dbReference type="PANTHER" id="PTHR23150:SF19">
    <property type="entry name" value="FORMYLGLYCINE-GENERATING ENZYME"/>
    <property type="match status" value="1"/>
</dbReference>
<dbReference type="Gene3D" id="3.90.1580.10">
    <property type="entry name" value="paralog of FGE (formylglycine-generating enzyme)"/>
    <property type="match status" value="1"/>
</dbReference>
<accession>A0A0K1EKV5</accession>
<proteinExistence type="predicted"/>
<dbReference type="Pfam" id="PF03781">
    <property type="entry name" value="FGE-sulfatase"/>
    <property type="match status" value="1"/>
</dbReference>
<evidence type="ECO:0000313" key="3">
    <source>
        <dbReference type="EMBL" id="AKT41253.1"/>
    </source>
</evidence>
<sequence length="360" mass="38165">MDISRHAWIAPVLLALPALGCIREIYAVEARVIQDLGCPRDRIEIHPQGGSVFQVSACNQIYTYVCTENGTLSCVREEEEDDADDFRGQPSPAPAQAKLDECPEGSSRQGDRCVASTATTCPVGQRLDRELGCVSGGGPSTAGPPPPRSPECPSGMAYVQGGPLALDANDDVMIPDLCVDITEVTAGAYGRCASRGDCSTEGLVCKNAVATYVGVDRRDHPINCVSWGQATVYCKSERKRLPTADEWLWIARGGHARTLFPWGDDPPSQQPCWSGSDRQGSTCVAGLPKGDSTPHRILGFAGNVAEWTSTKAGADTLRMIRGGHFGAGKDRGATLLSSAPLPVGTHDPGVGFRCVASPER</sequence>
<reference evidence="3 4" key="1">
    <citation type="submission" date="2015-07" db="EMBL/GenBank/DDBJ databases">
        <title>Genome analysis of myxobacterium Chondromyces crocatus Cm c5 reveals a high potential for natural compound synthesis and the genetic basis for the loss of fruiting body formation.</title>
        <authorList>
            <person name="Zaburannyi N."/>
            <person name="Bunk B."/>
            <person name="Maier J."/>
            <person name="Overmann J."/>
            <person name="Mueller R."/>
        </authorList>
    </citation>
    <scope>NUCLEOTIDE SEQUENCE [LARGE SCALE GENOMIC DNA]</scope>
    <source>
        <strain evidence="3 4">Cm c5</strain>
    </source>
</reference>
<evidence type="ECO:0000259" key="2">
    <source>
        <dbReference type="Pfam" id="PF03781"/>
    </source>
</evidence>
<dbReference type="KEGG" id="ccro:CMC5_054200"/>
<dbReference type="RefSeq" id="WP_050433057.1">
    <property type="nucleotide sequence ID" value="NZ_CP012159.1"/>
</dbReference>
<dbReference type="SUPFAM" id="SSF56436">
    <property type="entry name" value="C-type lectin-like"/>
    <property type="match status" value="1"/>
</dbReference>
<dbReference type="InterPro" id="IPR051043">
    <property type="entry name" value="Sulfatase_Mod_Factor_Kinase"/>
</dbReference>
<dbReference type="InterPro" id="IPR016187">
    <property type="entry name" value="CTDL_fold"/>
</dbReference>
<dbReference type="InterPro" id="IPR005532">
    <property type="entry name" value="SUMF_dom"/>
</dbReference>
<dbReference type="AlphaFoldDB" id="A0A0K1EKV5"/>
<feature type="domain" description="Sulfatase-modifying factor enzyme-like" evidence="2">
    <location>
        <begin position="171"/>
        <end position="355"/>
    </location>
</feature>
<dbReference type="GO" id="GO:0120147">
    <property type="term" value="F:formylglycine-generating oxidase activity"/>
    <property type="evidence" value="ECO:0007669"/>
    <property type="project" value="TreeGrafter"/>
</dbReference>
<dbReference type="InterPro" id="IPR042095">
    <property type="entry name" value="SUMF_sf"/>
</dbReference>
<dbReference type="Proteomes" id="UP000067626">
    <property type="component" value="Chromosome"/>
</dbReference>
<gene>
    <name evidence="3" type="ORF">CMC5_054200</name>
</gene>
<organism evidence="3 4">
    <name type="scientific">Chondromyces crocatus</name>
    <dbReference type="NCBI Taxonomy" id="52"/>
    <lineage>
        <taxon>Bacteria</taxon>
        <taxon>Pseudomonadati</taxon>
        <taxon>Myxococcota</taxon>
        <taxon>Polyangia</taxon>
        <taxon>Polyangiales</taxon>
        <taxon>Polyangiaceae</taxon>
        <taxon>Chondromyces</taxon>
    </lineage>
</organism>
<dbReference type="PANTHER" id="PTHR23150">
    <property type="entry name" value="SULFATASE MODIFYING FACTOR 1, 2"/>
    <property type="match status" value="1"/>
</dbReference>
<dbReference type="OrthoDB" id="9806479at2"/>